<proteinExistence type="predicted"/>
<name>A0AAW8T0N4_9ENTE</name>
<sequence>MTHDLVATFTNSLGSEHDWTYKDVDNSLPAQTIKEACELLTTLDIFEQNGVKLFDSVVTAKIVTTTETIIFDKENELSTEECTQTSTASHEKTSFPTTYPTKSVDNVDKSEENYSQTPVSVDKSTVQLTHPMTARNNPLSLIKNVSQIGKQPITSFNDPSVDAPVEQSLEPNDQPKVRTKLIDRFLRKRKRKKKDLIGRPPDDISRS</sequence>
<reference evidence="2" key="1">
    <citation type="submission" date="2023-03" db="EMBL/GenBank/DDBJ databases">
        <authorList>
            <person name="Shen W."/>
            <person name="Cai J."/>
        </authorList>
    </citation>
    <scope>NUCLEOTIDE SEQUENCE</scope>
    <source>
        <strain evidence="2">B646-2</strain>
    </source>
</reference>
<accession>A0AAW8T0N4</accession>
<feature type="compositionally biased region" description="Basic and acidic residues" evidence="1">
    <location>
        <begin position="195"/>
        <end position="207"/>
    </location>
</feature>
<dbReference type="InterPro" id="IPR021321">
    <property type="entry name" value="DUF2922"/>
</dbReference>
<comment type="caution">
    <text evidence="2">The sequence shown here is derived from an EMBL/GenBank/DDBJ whole genome shotgun (WGS) entry which is preliminary data.</text>
</comment>
<gene>
    <name evidence="2" type="ORF">P7D78_07690</name>
</gene>
<feature type="compositionally biased region" description="Polar residues" evidence="1">
    <location>
        <begin position="113"/>
        <end position="122"/>
    </location>
</feature>
<evidence type="ECO:0000313" key="3">
    <source>
        <dbReference type="Proteomes" id="UP001249240"/>
    </source>
</evidence>
<feature type="compositionally biased region" description="Polar residues" evidence="1">
    <location>
        <begin position="81"/>
        <end position="104"/>
    </location>
</feature>
<dbReference type="GeneID" id="67041255"/>
<feature type="compositionally biased region" description="Basic and acidic residues" evidence="1">
    <location>
        <begin position="173"/>
        <end position="185"/>
    </location>
</feature>
<dbReference type="EMBL" id="JARPXM010000006">
    <property type="protein sequence ID" value="MDT2538002.1"/>
    <property type="molecule type" value="Genomic_DNA"/>
</dbReference>
<dbReference type="Pfam" id="PF11148">
    <property type="entry name" value="DUF2922"/>
    <property type="match status" value="1"/>
</dbReference>
<protein>
    <submittedName>
        <fullName evidence="2">DUF2922 family protein</fullName>
    </submittedName>
</protein>
<feature type="region of interest" description="Disordered" evidence="1">
    <location>
        <begin position="81"/>
        <end position="122"/>
    </location>
</feature>
<evidence type="ECO:0000313" key="2">
    <source>
        <dbReference type="EMBL" id="MDT2538002.1"/>
    </source>
</evidence>
<dbReference type="AlphaFoldDB" id="A0AAW8T0N4"/>
<feature type="region of interest" description="Disordered" evidence="1">
    <location>
        <begin position="153"/>
        <end position="207"/>
    </location>
</feature>
<dbReference type="Proteomes" id="UP001249240">
    <property type="component" value="Unassembled WGS sequence"/>
</dbReference>
<dbReference type="RefSeq" id="WP_010745181.1">
    <property type="nucleotide sequence ID" value="NZ_BAAAXM010000043.1"/>
</dbReference>
<evidence type="ECO:0000256" key="1">
    <source>
        <dbReference type="SAM" id="MobiDB-lite"/>
    </source>
</evidence>
<organism evidence="2 3">
    <name type="scientific">Enterococcus raffinosus</name>
    <dbReference type="NCBI Taxonomy" id="71452"/>
    <lineage>
        <taxon>Bacteria</taxon>
        <taxon>Bacillati</taxon>
        <taxon>Bacillota</taxon>
        <taxon>Bacilli</taxon>
        <taxon>Lactobacillales</taxon>
        <taxon>Enterococcaceae</taxon>
        <taxon>Enterococcus</taxon>
    </lineage>
</organism>